<comment type="caution">
    <text evidence="1">The sequence shown here is derived from an EMBL/GenBank/DDBJ whole genome shotgun (WGS) entry which is preliminary data.</text>
</comment>
<dbReference type="EMBL" id="QUNO01000007">
    <property type="protein sequence ID" value="REH45931.1"/>
    <property type="molecule type" value="Genomic_DNA"/>
</dbReference>
<organism evidence="1 2">
    <name type="scientific">Kutzneria buriramensis</name>
    <dbReference type="NCBI Taxonomy" id="1045776"/>
    <lineage>
        <taxon>Bacteria</taxon>
        <taxon>Bacillati</taxon>
        <taxon>Actinomycetota</taxon>
        <taxon>Actinomycetes</taxon>
        <taxon>Pseudonocardiales</taxon>
        <taxon>Pseudonocardiaceae</taxon>
        <taxon>Kutzneria</taxon>
    </lineage>
</organism>
<sequence length="231" mass="24873">MRLILTHRNDFPARALATRWGSEALLLTVDELHRTRWNLELDSDGQVRTELADESGAPVPVDGVVNRLGVVRPSDLPHVHREDRPYAAAELTAFLLAWLDACPVPVLNRPDSGWLSGPAWYPEQWAAEATALGLRVATRRQRVALAAAEPVLVWDKAISASVVGDRCFGDVHPAVGERLCALADAAGATLLAATVAGPRPDAQVRDFSTWPDVSDPMVADAIATTLVGVAR</sequence>
<proteinExistence type="predicted"/>
<gene>
    <name evidence="1" type="ORF">BCF44_10763</name>
</gene>
<dbReference type="RefSeq" id="WP_116176107.1">
    <property type="nucleotide sequence ID" value="NZ_CP144375.1"/>
</dbReference>
<name>A0A3E0HHJ8_9PSEU</name>
<dbReference type="Proteomes" id="UP000256269">
    <property type="component" value="Unassembled WGS sequence"/>
</dbReference>
<dbReference type="OrthoDB" id="3474592at2"/>
<accession>A0A3E0HHJ8</accession>
<protein>
    <submittedName>
        <fullName evidence="1">Uncharacterized protein</fullName>
    </submittedName>
</protein>
<evidence type="ECO:0000313" key="1">
    <source>
        <dbReference type="EMBL" id="REH45931.1"/>
    </source>
</evidence>
<dbReference type="AlphaFoldDB" id="A0A3E0HHJ8"/>
<keyword evidence="2" id="KW-1185">Reference proteome</keyword>
<evidence type="ECO:0000313" key="2">
    <source>
        <dbReference type="Proteomes" id="UP000256269"/>
    </source>
</evidence>
<reference evidence="1 2" key="1">
    <citation type="submission" date="2018-08" db="EMBL/GenBank/DDBJ databases">
        <title>Genomic Encyclopedia of Archaeal and Bacterial Type Strains, Phase II (KMG-II): from individual species to whole genera.</title>
        <authorList>
            <person name="Goeker M."/>
        </authorList>
    </citation>
    <scope>NUCLEOTIDE SEQUENCE [LARGE SCALE GENOMIC DNA]</scope>
    <source>
        <strain evidence="1 2">DSM 45791</strain>
    </source>
</reference>